<dbReference type="AlphaFoldDB" id="A0A430FZW3"/>
<reference evidence="2 3" key="1">
    <citation type="submission" date="2018-07" db="EMBL/GenBank/DDBJ databases">
        <title>Genomic and Epidemiologic Investigation of an Indolent Hospital Outbreak.</title>
        <authorList>
            <person name="Johnson R.C."/>
            <person name="Deming C."/>
            <person name="Conlan S."/>
            <person name="Zellmer C.J."/>
            <person name="Michelin A.V."/>
            <person name="Lee-Lin S."/>
            <person name="Thomas P.J."/>
            <person name="Park M."/>
            <person name="Weingarten R.A."/>
            <person name="Less J."/>
            <person name="Dekker J.P."/>
            <person name="Frank K.M."/>
            <person name="Musser K.A."/>
            <person name="Mcquiston J.R."/>
            <person name="Henderson D.K."/>
            <person name="Lau A.F."/>
            <person name="Palmore T.N."/>
            <person name="Segre J.A."/>
        </authorList>
    </citation>
    <scope>NUCLEOTIDE SEQUENCE [LARGE SCALE GENOMIC DNA]</scope>
    <source>
        <strain evidence="2 3">SK-CDC1_0717</strain>
    </source>
</reference>
<gene>
    <name evidence="2" type="ORF">DAH66_17595</name>
</gene>
<organism evidence="2 3">
    <name type="scientific">Sphingomonas koreensis</name>
    <dbReference type="NCBI Taxonomy" id="93064"/>
    <lineage>
        <taxon>Bacteria</taxon>
        <taxon>Pseudomonadati</taxon>
        <taxon>Pseudomonadota</taxon>
        <taxon>Alphaproteobacteria</taxon>
        <taxon>Sphingomonadales</taxon>
        <taxon>Sphingomonadaceae</taxon>
        <taxon>Sphingomonas</taxon>
    </lineage>
</organism>
<evidence type="ECO:0000313" key="2">
    <source>
        <dbReference type="EMBL" id="RSY79388.1"/>
    </source>
</evidence>
<dbReference type="EMBL" id="QQYZ01000020">
    <property type="protein sequence ID" value="RSY79388.1"/>
    <property type="molecule type" value="Genomic_DNA"/>
</dbReference>
<dbReference type="Pfam" id="PF06412">
    <property type="entry name" value="TraD"/>
    <property type="match status" value="1"/>
</dbReference>
<accession>A0A430FZW3</accession>
<feature type="region of interest" description="Disordered" evidence="1">
    <location>
        <begin position="64"/>
        <end position="108"/>
    </location>
</feature>
<protein>
    <submittedName>
        <fullName evidence="2">Conjugal transfer protein TraD</fullName>
    </submittedName>
</protein>
<dbReference type="Proteomes" id="UP000287746">
    <property type="component" value="Unassembled WGS sequence"/>
</dbReference>
<dbReference type="InterPro" id="IPR009444">
    <property type="entry name" value="Conjugal_tfr_TraD_a-type"/>
</dbReference>
<evidence type="ECO:0000256" key="1">
    <source>
        <dbReference type="SAM" id="MobiDB-lite"/>
    </source>
</evidence>
<comment type="caution">
    <text evidence="2">The sequence shown here is derived from an EMBL/GenBank/DDBJ whole genome shotgun (WGS) entry which is preliminary data.</text>
</comment>
<proteinExistence type="predicted"/>
<sequence>MRKPRNFDSELRALADKAKQLKERQVRQFGELVVATGADALDADLLAGALLEAVATKDDATKKGWRERGAAFFRPARRSAARGPHSRARSAPPDTSGSLPFGGTDRAS</sequence>
<feature type="compositionally biased region" description="Basic residues" evidence="1">
    <location>
        <begin position="75"/>
        <end position="88"/>
    </location>
</feature>
<name>A0A430FZW3_9SPHN</name>
<dbReference type="RefSeq" id="WP_126005334.1">
    <property type="nucleotide sequence ID" value="NZ_QQYZ01000020.1"/>
</dbReference>
<evidence type="ECO:0000313" key="3">
    <source>
        <dbReference type="Proteomes" id="UP000287746"/>
    </source>
</evidence>